<proteinExistence type="predicted"/>
<reference evidence="1 2" key="1">
    <citation type="journal article" date="2010" name="PLoS ONE">
        <title>The complete genome of Propionibacterium freudenreichii CIRM-BIA1, a hardy actinobacterium with food and probiotic applications.</title>
        <authorList>
            <person name="Falentin H."/>
            <person name="Deutsch S.M."/>
            <person name="Jan G."/>
            <person name="Loux V."/>
            <person name="Thierry A."/>
            <person name="Parayre S."/>
            <person name="Maillard M.B."/>
            <person name="Dherbecourt J."/>
            <person name="Cousin F.J."/>
            <person name="Jardin J."/>
            <person name="Siguier P."/>
            <person name="Couloux A."/>
            <person name="Barbe V."/>
            <person name="Vacherie B."/>
            <person name="Wincker P."/>
            <person name="Gibrat J.F."/>
            <person name="Gaillardin C."/>
            <person name="Lortal S."/>
        </authorList>
    </citation>
    <scope>NUCLEOTIDE SEQUENCE [LARGE SCALE GENOMIC DNA]</scope>
    <source>
        <strain evidence="2">ATCC 9614 / DSM 4902 / CIP 103027 / NCIMB 8099 / CIRM-BIA1</strain>
    </source>
</reference>
<dbReference type="KEGG" id="pfr:PFREUD_04180"/>
<dbReference type="EMBL" id="FN806773">
    <property type="protein sequence ID" value="CBL55953.1"/>
    <property type="molecule type" value="Genomic_DNA"/>
</dbReference>
<sequence length="70" mass="7561">MDEAQKRKLIDAAVKASEKAASARATADSLSAARRAAIKAAMDAGVPRQELADALNVRRETLYEIAKYKN</sequence>
<gene>
    <name evidence="1" type="ordered locus">PFREUD_04180</name>
</gene>
<dbReference type="HOGENOM" id="CLU_2748692_0_0_11"/>
<dbReference type="STRING" id="754252.PFREUD_04180"/>
<evidence type="ECO:0000313" key="1">
    <source>
        <dbReference type="EMBL" id="CBL55953.1"/>
    </source>
</evidence>
<name>D7GIN1_PROFC</name>
<evidence type="ECO:0008006" key="3">
    <source>
        <dbReference type="Google" id="ProtNLM"/>
    </source>
</evidence>
<dbReference type="Proteomes" id="UP000000936">
    <property type="component" value="Chromosome"/>
</dbReference>
<evidence type="ECO:0000313" key="2">
    <source>
        <dbReference type="Proteomes" id="UP000000936"/>
    </source>
</evidence>
<dbReference type="AlphaFoldDB" id="D7GIN1"/>
<protein>
    <recommendedName>
        <fullName evidence="3">Resolvase HTH domain-containing protein</fullName>
    </recommendedName>
</protein>
<keyword evidence="2" id="KW-1185">Reference proteome</keyword>
<organism evidence="1 2">
    <name type="scientific">Propionibacterium freudenreichii subsp. shermanii (strain ATCC 9614 / DSM 4902 / CIP 103027 / NCIMB 8099 / CIRM-BIA1)</name>
    <dbReference type="NCBI Taxonomy" id="754252"/>
    <lineage>
        <taxon>Bacteria</taxon>
        <taxon>Bacillati</taxon>
        <taxon>Actinomycetota</taxon>
        <taxon>Actinomycetes</taxon>
        <taxon>Propionibacteriales</taxon>
        <taxon>Propionibacteriaceae</taxon>
        <taxon>Propionibacterium</taxon>
    </lineage>
</organism>
<accession>D7GIN1</accession>
<dbReference type="Gene3D" id="1.10.10.60">
    <property type="entry name" value="Homeodomain-like"/>
    <property type="match status" value="1"/>
</dbReference>
<dbReference type="RefSeq" id="WP_013160345.1">
    <property type="nucleotide sequence ID" value="NC_014215.1"/>
</dbReference>